<gene>
    <name evidence="3" type="ORF">OENOO_54009</name>
</gene>
<keyword evidence="1" id="KW-0648">Protein biosynthesis</keyword>
<proteinExistence type="predicted"/>
<accession>A0NJ06</accession>
<dbReference type="SUPFAM" id="SSF55826">
    <property type="entry name" value="YbaK/ProRS associated domain"/>
    <property type="match status" value="1"/>
</dbReference>
<protein>
    <recommendedName>
        <fullName evidence="2">YbaK/aminoacyl-tRNA synthetase-associated domain-containing protein</fullName>
    </recommendedName>
</protein>
<evidence type="ECO:0000259" key="2">
    <source>
        <dbReference type="Pfam" id="PF04073"/>
    </source>
</evidence>
<dbReference type="Pfam" id="PF04073">
    <property type="entry name" value="tRNA_edit"/>
    <property type="match status" value="1"/>
</dbReference>
<evidence type="ECO:0000313" key="3">
    <source>
        <dbReference type="EMBL" id="EAV39495.1"/>
    </source>
</evidence>
<dbReference type="InterPro" id="IPR036754">
    <property type="entry name" value="YbaK/aa-tRNA-synt-asso_dom_sf"/>
</dbReference>
<dbReference type="EMBL" id="AAUV01000049">
    <property type="protein sequence ID" value="EAV39495.1"/>
    <property type="molecule type" value="Genomic_DNA"/>
</dbReference>
<reference evidence="3 4" key="1">
    <citation type="submission" date="2006-11" db="EMBL/GenBank/DDBJ databases">
        <authorList>
            <consortium name="Laboratoire de Microbiologie (Universite Bourgogne)"/>
            <consortium name="GENOME Express"/>
            <consortium name="UMR Oenologie Ampelologie (Universite Bordeaux 2)"/>
            <person name="Guzzo J."/>
        </authorList>
    </citation>
    <scope>NUCLEOTIDE SEQUENCE [LARGE SCALE GENOMIC DNA]</scope>
    <source>
        <strain evidence="3 4">ATCC BAA-1163</strain>
    </source>
</reference>
<dbReference type="AlphaFoldDB" id="A0NJ06"/>
<evidence type="ECO:0000256" key="1">
    <source>
        <dbReference type="ARBA" id="ARBA00022917"/>
    </source>
</evidence>
<comment type="caution">
    <text evidence="3">The sequence shown here is derived from an EMBL/GenBank/DDBJ whole genome shotgun (WGS) entry which is preliminary data.</text>
</comment>
<dbReference type="HOGENOM" id="CLU_094875_0_3_9"/>
<dbReference type="GO" id="GO:0002161">
    <property type="term" value="F:aminoacyl-tRNA deacylase activity"/>
    <property type="evidence" value="ECO:0007669"/>
    <property type="project" value="InterPro"/>
</dbReference>
<dbReference type="PANTHER" id="PTHR30411">
    <property type="entry name" value="CYTOPLASMIC PROTEIN"/>
    <property type="match status" value="1"/>
</dbReference>
<dbReference type="InterPro" id="IPR007214">
    <property type="entry name" value="YbaK/aa-tRNA-synth-assoc-dom"/>
</dbReference>
<dbReference type="PANTHER" id="PTHR30411:SF1">
    <property type="entry name" value="CYTOPLASMIC PROTEIN"/>
    <property type="match status" value="1"/>
</dbReference>
<feature type="domain" description="YbaK/aminoacyl-tRNA synthetase-associated" evidence="2">
    <location>
        <begin position="28"/>
        <end position="145"/>
    </location>
</feature>
<organism evidence="3 4">
    <name type="scientific">Oenococcus oeni ATCC BAA-1163</name>
    <dbReference type="NCBI Taxonomy" id="379360"/>
    <lineage>
        <taxon>Bacteria</taxon>
        <taxon>Bacillati</taxon>
        <taxon>Bacillota</taxon>
        <taxon>Bacilli</taxon>
        <taxon>Lactobacillales</taxon>
        <taxon>Lactobacillaceae</taxon>
        <taxon>Oenococcus</taxon>
    </lineage>
</organism>
<dbReference type="GO" id="GO:0006412">
    <property type="term" value="P:translation"/>
    <property type="evidence" value="ECO:0007669"/>
    <property type="project" value="UniProtKB-KW"/>
</dbReference>
<name>A0NJ06_OENOE</name>
<dbReference type="Proteomes" id="UP000003346">
    <property type="component" value="Unassembled WGS sequence"/>
</dbReference>
<dbReference type="CDD" id="cd04333">
    <property type="entry name" value="ProX_deacylase"/>
    <property type="match status" value="1"/>
</dbReference>
<evidence type="ECO:0000313" key="4">
    <source>
        <dbReference type="Proteomes" id="UP000003346"/>
    </source>
</evidence>
<dbReference type="Gene3D" id="3.90.960.10">
    <property type="entry name" value="YbaK/aminoacyl-tRNA synthetase-associated domain"/>
    <property type="match status" value="1"/>
</dbReference>
<sequence length="161" mass="18243">MEAIMTVERVRKYFEQFALNDRIKIFTRPTATVDQAAETLGVQADQIAKTLAFSFEDRAFVVVISGMARISNQKFKKVFNQRPRMLPRDQVETMTGYRIGGVCPFALNDGVKVYLDYSLKKHDLLYPAAGDLNTAIRLSLDELEKYSRAAGWVDVAKEIAK</sequence>